<dbReference type="Proteomes" id="UP000789366">
    <property type="component" value="Unassembled WGS sequence"/>
</dbReference>
<name>A0ACA9MZG4_9GLOM</name>
<protein>
    <submittedName>
        <fullName evidence="1">1633_t:CDS:1</fullName>
    </submittedName>
</protein>
<proteinExistence type="predicted"/>
<organism evidence="1 2">
    <name type="scientific">Cetraspora pellucida</name>
    <dbReference type="NCBI Taxonomy" id="1433469"/>
    <lineage>
        <taxon>Eukaryota</taxon>
        <taxon>Fungi</taxon>
        <taxon>Fungi incertae sedis</taxon>
        <taxon>Mucoromycota</taxon>
        <taxon>Glomeromycotina</taxon>
        <taxon>Glomeromycetes</taxon>
        <taxon>Diversisporales</taxon>
        <taxon>Gigasporaceae</taxon>
        <taxon>Cetraspora</taxon>
    </lineage>
</organism>
<keyword evidence="2" id="KW-1185">Reference proteome</keyword>
<evidence type="ECO:0000313" key="1">
    <source>
        <dbReference type="EMBL" id="CAG8619523.1"/>
    </source>
</evidence>
<reference evidence="1" key="1">
    <citation type="submission" date="2021-06" db="EMBL/GenBank/DDBJ databases">
        <authorList>
            <person name="Kallberg Y."/>
            <person name="Tangrot J."/>
            <person name="Rosling A."/>
        </authorList>
    </citation>
    <scope>NUCLEOTIDE SEQUENCE</scope>
    <source>
        <strain evidence="1">28 12/20/2015</strain>
    </source>
</reference>
<dbReference type="EMBL" id="CAJVPW010010828">
    <property type="protein sequence ID" value="CAG8619523.1"/>
    <property type="molecule type" value="Genomic_DNA"/>
</dbReference>
<accession>A0ACA9MZG4</accession>
<evidence type="ECO:0000313" key="2">
    <source>
        <dbReference type="Proteomes" id="UP000789366"/>
    </source>
</evidence>
<sequence>MHTTFQVSRQDMSGAHNEKGIKPSITGVQQKLDIHFKEDTLDNVSKTQIGSYQRNNTGKMSNVIGRLNNIRYRNNENIKNSGWRNLNQKQEPNPNTLRPCDDTEKGALRALSNKHIRKSSRNEKLLKWIDSHKNTEVVNKNQDVNRTEVSNTIYKWQSGLRDEKSFDSTNKFTTVFDKIEHAISPSVNRICLTMTHNNLQSLHNVLFSLPLYTSPFEHLTYLNFSHNQLSWIPAEIGKLVHLRFLNVSYNELQEIPCQILKIHGLQQLDISNNPLPKETESNSQLVYCYKSAVPKLSELCYRYILNDNKSILSTKYVTKCNYLPKVIRSTLLEPNKRICAVCDCWHTQSAATLLNFTWVCLVPDVPIRYNFCSVRCAKKLEDQRVKEKIEMKEKKRRRRARFGLGDNGDSTTNSSTNYN</sequence>
<comment type="caution">
    <text evidence="1">The sequence shown here is derived from an EMBL/GenBank/DDBJ whole genome shotgun (WGS) entry which is preliminary data.</text>
</comment>
<gene>
    <name evidence="1" type="ORF">SPELUC_LOCUS7812</name>
</gene>